<evidence type="ECO:0000313" key="2">
    <source>
        <dbReference type="Proteomes" id="UP001464923"/>
    </source>
</evidence>
<comment type="caution">
    <text evidence="1">The sequence shown here is derived from an EMBL/GenBank/DDBJ whole genome shotgun (WGS) entry which is preliminary data.</text>
</comment>
<organism evidence="1 2">
    <name type="scientific">Pseudonocardia tropica</name>
    <dbReference type="NCBI Taxonomy" id="681289"/>
    <lineage>
        <taxon>Bacteria</taxon>
        <taxon>Bacillati</taxon>
        <taxon>Actinomycetota</taxon>
        <taxon>Actinomycetes</taxon>
        <taxon>Pseudonocardiales</taxon>
        <taxon>Pseudonocardiaceae</taxon>
        <taxon>Pseudonocardia</taxon>
    </lineage>
</organism>
<dbReference type="EMBL" id="JBEDNP010000030">
    <property type="protein sequence ID" value="MEQ3542279.1"/>
    <property type="molecule type" value="Genomic_DNA"/>
</dbReference>
<dbReference type="PANTHER" id="PTHR38479">
    <property type="entry name" value="LMO0824 PROTEIN"/>
    <property type="match status" value="1"/>
</dbReference>
<dbReference type="PANTHER" id="PTHR38479:SF2">
    <property type="entry name" value="WINGED HELIX DNA-BINDING DOMAIN-CONTAINING PROTEIN"/>
    <property type="match status" value="1"/>
</dbReference>
<sequence>MYLSALTRMTGGEVATIEKALYEDRSLIRMLGMRRSMFIVSRELAPVVQASCSRTIAAAQRRRLVKLLDGAGVGPAPGDWLADVETSVVAALRAAGEATAAELAEAEPRLRTSLVMAEGKPYEATQNITSRVLFQLAVDGHIVRGRPRGGWTTNTYRWSPMESWLPGGCRSWMAAPRVPSWCVGGSQPSDPRRSRT</sequence>
<protein>
    <submittedName>
        <fullName evidence="1">Crosslink repair DNA glycosylase YcaQ family protein</fullName>
    </submittedName>
</protein>
<accession>A0ABV1K374</accession>
<name>A0ABV1K374_9PSEU</name>
<dbReference type="InterPro" id="IPR009351">
    <property type="entry name" value="AlkZ-like"/>
</dbReference>
<dbReference type="Pfam" id="PF06224">
    <property type="entry name" value="AlkZ-like"/>
    <property type="match status" value="1"/>
</dbReference>
<keyword evidence="2" id="KW-1185">Reference proteome</keyword>
<dbReference type="Proteomes" id="UP001464923">
    <property type="component" value="Unassembled WGS sequence"/>
</dbReference>
<proteinExistence type="predicted"/>
<reference evidence="1 2" key="1">
    <citation type="submission" date="2024-03" db="EMBL/GenBank/DDBJ databases">
        <title>Draft genome sequence of Pseudonocardia tropica JCM 19149.</title>
        <authorList>
            <person name="Butdee W."/>
            <person name="Duangmal K."/>
        </authorList>
    </citation>
    <scope>NUCLEOTIDE SEQUENCE [LARGE SCALE GENOMIC DNA]</scope>
    <source>
        <strain evidence="1 2">JCM 19149</strain>
    </source>
</reference>
<gene>
    <name evidence="1" type="ORF">WHI96_26065</name>
</gene>
<evidence type="ECO:0000313" key="1">
    <source>
        <dbReference type="EMBL" id="MEQ3542279.1"/>
    </source>
</evidence>